<dbReference type="InterPro" id="IPR011040">
    <property type="entry name" value="Sialidase"/>
</dbReference>
<dbReference type="AlphaFoldDB" id="C6XTJ6"/>
<dbReference type="KEGG" id="phe:Phep_3583"/>
<reference evidence="2 3" key="1">
    <citation type="journal article" date="2009" name="Stand. Genomic Sci.">
        <title>Complete genome sequence of Pedobacter heparinus type strain (HIM 762-3).</title>
        <authorList>
            <person name="Han C."/>
            <person name="Spring S."/>
            <person name="Lapidus A."/>
            <person name="Del Rio T.G."/>
            <person name="Tice H."/>
            <person name="Copeland A."/>
            <person name="Cheng J.F."/>
            <person name="Lucas S."/>
            <person name="Chen F."/>
            <person name="Nolan M."/>
            <person name="Bruce D."/>
            <person name="Goodwin L."/>
            <person name="Pitluck S."/>
            <person name="Ivanova N."/>
            <person name="Mavromatis K."/>
            <person name="Mikhailova N."/>
            <person name="Pati A."/>
            <person name="Chen A."/>
            <person name="Palaniappan K."/>
            <person name="Land M."/>
            <person name="Hauser L."/>
            <person name="Chang Y.J."/>
            <person name="Jeffries C.C."/>
            <person name="Saunders E."/>
            <person name="Chertkov O."/>
            <person name="Brettin T."/>
            <person name="Goker M."/>
            <person name="Rohde M."/>
            <person name="Bristow J."/>
            <person name="Eisen J.A."/>
            <person name="Markowitz V."/>
            <person name="Hugenholtz P."/>
            <person name="Kyrpides N.C."/>
            <person name="Klenk H.P."/>
            <person name="Detter J.C."/>
        </authorList>
    </citation>
    <scope>NUCLEOTIDE SEQUENCE [LARGE SCALE GENOMIC DNA]</scope>
    <source>
        <strain evidence="3">ATCC 13125 / DSM 2366 / CIP 104194 / JCM 7457 / NBRC 12017 / NCIMB 9290 / NRRL B-14731 / HIM 762-3</strain>
    </source>
</reference>
<dbReference type="CDD" id="cd15482">
    <property type="entry name" value="Sialidase_non-viral"/>
    <property type="match status" value="1"/>
</dbReference>
<dbReference type="Proteomes" id="UP000000852">
    <property type="component" value="Chromosome"/>
</dbReference>
<dbReference type="OrthoDB" id="7294637at2"/>
<dbReference type="EMBL" id="CP001681">
    <property type="protein sequence ID" value="ACU05774.1"/>
    <property type="molecule type" value="Genomic_DNA"/>
</dbReference>
<dbReference type="InterPro" id="IPR036278">
    <property type="entry name" value="Sialidase_sf"/>
</dbReference>
<dbReference type="Gene3D" id="2.120.10.10">
    <property type="match status" value="1"/>
</dbReference>
<feature type="domain" description="Sialidase" evidence="1">
    <location>
        <begin position="78"/>
        <end position="367"/>
    </location>
</feature>
<accession>C6XTJ6</accession>
<evidence type="ECO:0000313" key="2">
    <source>
        <dbReference type="EMBL" id="ACU05774.1"/>
    </source>
</evidence>
<dbReference type="RefSeq" id="WP_015809383.1">
    <property type="nucleotide sequence ID" value="NC_013061.1"/>
</dbReference>
<dbReference type="PANTHER" id="PTHR43752:SF2">
    <property type="entry name" value="BNR_ASP-BOX REPEAT FAMILY PROTEIN"/>
    <property type="match status" value="1"/>
</dbReference>
<keyword evidence="3" id="KW-1185">Reference proteome</keyword>
<dbReference type="Pfam" id="PF13088">
    <property type="entry name" value="BNR_2"/>
    <property type="match status" value="1"/>
</dbReference>
<dbReference type="HOGENOM" id="CLU_694134_0_0_10"/>
<proteinExistence type="predicted"/>
<dbReference type="GO" id="GO:0016787">
    <property type="term" value="F:hydrolase activity"/>
    <property type="evidence" value="ECO:0007669"/>
    <property type="project" value="UniProtKB-KW"/>
</dbReference>
<dbReference type="SUPFAM" id="SSF50939">
    <property type="entry name" value="Sialidases"/>
    <property type="match status" value="1"/>
</dbReference>
<keyword evidence="2" id="KW-0378">Hydrolase</keyword>
<organism evidence="2 3">
    <name type="scientific">Pedobacter heparinus (strain ATCC 13125 / DSM 2366 / CIP 104194 / JCM 7457 / NBRC 12017 / NCIMB 9290 / NRRL B-14731 / HIM 762-3)</name>
    <dbReference type="NCBI Taxonomy" id="485917"/>
    <lineage>
        <taxon>Bacteria</taxon>
        <taxon>Pseudomonadati</taxon>
        <taxon>Bacteroidota</taxon>
        <taxon>Sphingobacteriia</taxon>
        <taxon>Sphingobacteriales</taxon>
        <taxon>Sphingobacteriaceae</taxon>
        <taxon>Pedobacter</taxon>
    </lineage>
</organism>
<dbReference type="eggNOG" id="COG4409">
    <property type="taxonomic scope" value="Bacteria"/>
</dbReference>
<evidence type="ECO:0000313" key="3">
    <source>
        <dbReference type="Proteomes" id="UP000000852"/>
    </source>
</evidence>
<dbReference type="CAZy" id="GH33">
    <property type="family name" value="Glycoside Hydrolase Family 33"/>
</dbReference>
<protein>
    <submittedName>
        <fullName evidence="2">BNR repeat-containing glycosyl hydrolase</fullName>
    </submittedName>
</protein>
<name>C6XTJ6_PEDHD</name>
<dbReference type="PANTHER" id="PTHR43752">
    <property type="entry name" value="BNR/ASP-BOX REPEAT FAMILY PROTEIN"/>
    <property type="match status" value="1"/>
</dbReference>
<sequence>MKTKLILASVLIIVSFGLRPLKSNAALNFVFADTVNTKGGKLTTNGVWIAKNVKEINGLKMGPFINLPDGSLLTVDSIYSFISKDNGKTWKSYPIFNEPDKFAIRIERALVYTKSGTIILAFANDKEKANWNWQKDIRDSPGAILPTYAVRSLDGGKTWTNLQKLHDDWTGAIRDMIETKDGKVVFTSMMMRHNPGRHAVVTYTSSDDGKNWKRSNIIDLGGVGNHGGVTESTLEQLRDGRLWMLLRTNWGKFWETYSSDNGINWGAYKATDFDASSAPGMLKRLKSGRLVLIWNRYYPQGKTDYPLRGGDNQWSEVPVSNHREELTIKFSEDDGKTWTKPTVFAKTTKKGTQISYPYLLERNPGELWVTTMFGDLRVKLYEKDFINKN</sequence>
<dbReference type="STRING" id="485917.Phep_3583"/>
<evidence type="ECO:0000259" key="1">
    <source>
        <dbReference type="Pfam" id="PF13088"/>
    </source>
</evidence>
<gene>
    <name evidence="2" type="ordered locus">Phep_3583</name>
</gene>